<organism evidence="3 4">
    <name type="scientific">Pelobates cultripes</name>
    <name type="common">Western spadefoot toad</name>
    <dbReference type="NCBI Taxonomy" id="61616"/>
    <lineage>
        <taxon>Eukaryota</taxon>
        <taxon>Metazoa</taxon>
        <taxon>Chordata</taxon>
        <taxon>Craniata</taxon>
        <taxon>Vertebrata</taxon>
        <taxon>Euteleostomi</taxon>
        <taxon>Amphibia</taxon>
        <taxon>Batrachia</taxon>
        <taxon>Anura</taxon>
        <taxon>Pelobatoidea</taxon>
        <taxon>Pelobatidae</taxon>
        <taxon>Pelobates</taxon>
    </lineage>
</organism>
<dbReference type="GO" id="GO:0005085">
    <property type="term" value="F:guanyl-nucleotide exchange factor activity"/>
    <property type="evidence" value="ECO:0007669"/>
    <property type="project" value="InterPro"/>
</dbReference>
<dbReference type="GO" id="GO:0016192">
    <property type="term" value="P:vesicle-mediated transport"/>
    <property type="evidence" value="ECO:0007669"/>
    <property type="project" value="InterPro"/>
</dbReference>
<keyword evidence="4" id="KW-1185">Reference proteome</keyword>
<dbReference type="PANTHER" id="PTHR23101">
    <property type="entry name" value="RAB GDP/GTP EXCHANGE FACTOR"/>
    <property type="match status" value="1"/>
</dbReference>
<accession>A0AAD1TE35</accession>
<dbReference type="SMART" id="SM00167">
    <property type="entry name" value="VPS9"/>
    <property type="match status" value="1"/>
</dbReference>
<protein>
    <recommendedName>
        <fullName evidence="2">VPS9 domain-containing protein</fullName>
    </recommendedName>
</protein>
<dbReference type="Gene3D" id="1.20.1050.80">
    <property type="entry name" value="VPS9 domain"/>
    <property type="match status" value="1"/>
</dbReference>
<reference evidence="3" key="1">
    <citation type="submission" date="2022-03" db="EMBL/GenBank/DDBJ databases">
        <authorList>
            <person name="Alioto T."/>
            <person name="Alioto T."/>
            <person name="Gomez Garrido J."/>
        </authorList>
    </citation>
    <scope>NUCLEOTIDE SEQUENCE</scope>
</reference>
<dbReference type="GO" id="GO:0005829">
    <property type="term" value="C:cytosol"/>
    <property type="evidence" value="ECO:0007669"/>
    <property type="project" value="TreeGrafter"/>
</dbReference>
<sequence>MASPVGDGGLRPLQKAMKLANRAIELDTGNQHKEAYMEYLKSVSYISHCLLEEAEQKADSELLASDSQKLLKLAGQCLERARTTAEKLGTTNLDNVSPATHISNVPDPPPPPPLPPPKNSSVDPVVSKSSHFPRGRSFGHRRACSDEVQKLGPFPTPEIFQKLQANEARKPKKALTPLEEASLQNQKLRASYEARLSRLNPNQASQKTSLTLSLQRQIMENVVIAKAKEAALQRKAQERRIRLQEESYRLFSKSSKLTKEEEEQRALHSAILEFDHDHEWSRTCRIQLKSNPKDTDLFSSFMYQILSYSDHPITQLVGRYQYQIYERLYPIIIMNEDSHQTENFSKLYPSSFPTEGFHLLDTDVPPLKSSLSLQFIPSSPAPSLTHSFSLGEKFEFHELSVGSHKQSEHGESEIETSFEDLEDFLPPKDMLRLSPQERLRAMVKEICNARDEMLSLVIVSLDLSDVPDIRSLCIVCLDESFFSLLWSPIIALYRQVYGHREESMLKNMDLYASCHPSVVGVSTTFYPDDIKEPYKPVADELDRLIDLHNPQRKIECVVAALRLIVNLAEKYSPKHSSSPIGADDLLALLVYILLRYRMSHLVSECAAIEDFLMYILGEDGYGLVSMYTALSYLEHLHIRFPLPENE</sequence>
<dbReference type="EMBL" id="OW240923">
    <property type="protein sequence ID" value="CAH2324341.1"/>
    <property type="molecule type" value="Genomic_DNA"/>
</dbReference>
<dbReference type="InterPro" id="IPR003123">
    <property type="entry name" value="VPS9"/>
</dbReference>
<dbReference type="AlphaFoldDB" id="A0AAD1TE35"/>
<dbReference type="PANTHER" id="PTHR23101:SF98">
    <property type="entry name" value="VPS9 DOMAIN-CONTAINING PROTEIN 1"/>
    <property type="match status" value="1"/>
</dbReference>
<dbReference type="PROSITE" id="PS51205">
    <property type="entry name" value="VPS9"/>
    <property type="match status" value="1"/>
</dbReference>
<dbReference type="InterPro" id="IPR036181">
    <property type="entry name" value="MIT_dom_sf"/>
</dbReference>
<feature type="compositionally biased region" description="Basic residues" evidence="1">
    <location>
        <begin position="131"/>
        <end position="141"/>
    </location>
</feature>
<feature type="region of interest" description="Disordered" evidence="1">
    <location>
        <begin position="85"/>
        <end position="141"/>
    </location>
</feature>
<dbReference type="SUPFAM" id="SSF116846">
    <property type="entry name" value="MIT domain"/>
    <property type="match status" value="1"/>
</dbReference>
<dbReference type="InterPro" id="IPR045046">
    <property type="entry name" value="Vps9-like"/>
</dbReference>
<evidence type="ECO:0000256" key="1">
    <source>
        <dbReference type="SAM" id="MobiDB-lite"/>
    </source>
</evidence>
<dbReference type="InterPro" id="IPR037191">
    <property type="entry name" value="VPS9_dom_sf"/>
</dbReference>
<gene>
    <name evidence="3" type="ORF">PECUL_23A011487</name>
</gene>
<feature type="domain" description="VPS9" evidence="2">
    <location>
        <begin position="498"/>
        <end position="642"/>
    </location>
</feature>
<evidence type="ECO:0000259" key="2">
    <source>
        <dbReference type="PROSITE" id="PS51205"/>
    </source>
</evidence>
<dbReference type="Proteomes" id="UP001295444">
    <property type="component" value="Chromosome 12"/>
</dbReference>
<feature type="compositionally biased region" description="Polar residues" evidence="1">
    <location>
        <begin position="89"/>
        <end position="103"/>
    </location>
</feature>
<feature type="compositionally biased region" description="Polar residues" evidence="1">
    <location>
        <begin position="119"/>
        <end position="130"/>
    </location>
</feature>
<feature type="compositionally biased region" description="Pro residues" evidence="1">
    <location>
        <begin position="106"/>
        <end position="118"/>
    </location>
</feature>
<dbReference type="Pfam" id="PF02204">
    <property type="entry name" value="VPS9"/>
    <property type="match status" value="1"/>
</dbReference>
<name>A0AAD1TE35_PELCU</name>
<dbReference type="GO" id="GO:0030139">
    <property type="term" value="C:endocytic vesicle"/>
    <property type="evidence" value="ECO:0007669"/>
    <property type="project" value="TreeGrafter"/>
</dbReference>
<dbReference type="SUPFAM" id="SSF109993">
    <property type="entry name" value="VPS9 domain"/>
    <property type="match status" value="1"/>
</dbReference>
<dbReference type="GO" id="GO:0031267">
    <property type="term" value="F:small GTPase binding"/>
    <property type="evidence" value="ECO:0007669"/>
    <property type="project" value="TreeGrafter"/>
</dbReference>
<proteinExistence type="predicted"/>
<evidence type="ECO:0000313" key="3">
    <source>
        <dbReference type="EMBL" id="CAH2324341.1"/>
    </source>
</evidence>
<dbReference type="Gene3D" id="1.20.58.80">
    <property type="entry name" value="Phosphotransferase system, lactose/cellobiose-type IIA subunit"/>
    <property type="match status" value="1"/>
</dbReference>
<evidence type="ECO:0000313" key="4">
    <source>
        <dbReference type="Proteomes" id="UP001295444"/>
    </source>
</evidence>